<dbReference type="InterPro" id="IPR044946">
    <property type="entry name" value="Restrct_endonuc_typeI_TRD_sf"/>
</dbReference>
<dbReference type="InterPro" id="IPR052021">
    <property type="entry name" value="Type-I_RS_S_subunit"/>
</dbReference>
<accession>A0A6G6ASA5</accession>
<geneLocation type="plasmid" evidence="5">
    <name>pMEGA</name>
</geneLocation>
<comment type="similarity">
    <text evidence="1">Belongs to the type-I restriction system S methylase family.</text>
</comment>
<reference evidence="5" key="1">
    <citation type="submission" date="2019-09" db="EMBL/GenBank/DDBJ databases">
        <authorList>
            <person name="Qi W."/>
            <person name="Colarusso A."/>
            <person name="Olombrada M."/>
            <person name="Parrilli E."/>
            <person name="Patrignani A."/>
            <person name="Tutino M.L."/>
            <person name="Toll-Riera M."/>
        </authorList>
    </citation>
    <scope>NUCLEOTIDE SEQUENCE</scope>
    <source>
        <strain evidence="5">TAC125</strain>
        <plasmid evidence="5">pMEGA</plasmid>
    </source>
</reference>
<dbReference type="GO" id="GO:0009307">
    <property type="term" value="P:DNA restriction-modification system"/>
    <property type="evidence" value="ECO:0007669"/>
    <property type="project" value="UniProtKB-KW"/>
</dbReference>
<dbReference type="PANTHER" id="PTHR30408">
    <property type="entry name" value="TYPE-1 RESTRICTION ENZYME ECOKI SPECIFICITY PROTEIN"/>
    <property type="match status" value="1"/>
</dbReference>
<evidence type="ECO:0000259" key="4">
    <source>
        <dbReference type="Pfam" id="PF01420"/>
    </source>
</evidence>
<dbReference type="EMBL" id="MN400773">
    <property type="protein sequence ID" value="QID24541.1"/>
    <property type="molecule type" value="Genomic_DNA"/>
</dbReference>
<dbReference type="InterPro" id="IPR000055">
    <property type="entry name" value="Restrct_endonuc_typeI_TRD"/>
</dbReference>
<dbReference type="SUPFAM" id="SSF116734">
    <property type="entry name" value="DNA methylase specificity domain"/>
    <property type="match status" value="2"/>
</dbReference>
<proteinExistence type="inferred from homology"/>
<evidence type="ECO:0000313" key="5">
    <source>
        <dbReference type="EMBL" id="QID24541.1"/>
    </source>
</evidence>
<keyword evidence="2" id="KW-0680">Restriction system</keyword>
<dbReference type="RefSeq" id="WP_181718168.1">
    <property type="nucleotide sequence ID" value="NZ_MN400773.1"/>
</dbReference>
<dbReference type="CDD" id="cd17256">
    <property type="entry name" value="RMtype1_S_EcoJA65PI-TRD1-CR1_like"/>
    <property type="match status" value="1"/>
</dbReference>
<dbReference type="AlphaFoldDB" id="A0A6G6ASA5"/>
<dbReference type="Gene3D" id="3.90.220.20">
    <property type="entry name" value="DNA methylase specificity domains"/>
    <property type="match status" value="2"/>
</dbReference>
<sequence length="405" mass="45840">MIAELMPSLRFKEFTQEFELSKLEDIVQKKISYGIVQAGPHVEGGMPYIKSKNLNNELRVIDLDRTSTEIAKKYKRSEVGPGDIVFSLRGNIGVSRIVPDSVSVANLTQGTARLSLKAGFSAKYIQEELRTSRVKNRIEAISKGSTFQEISLTDLRTVKVAIPEKAEQQKIANFLASVDTKISQLTEKYHLLKGYKKGVMQQIFSQQIRFKNDDGSAFPEWEVKTFDELLTLNLRKVDKPRKEFLALGVRSHVKGVFHKPNFSPDKIAMEELYTVRKDDLVLSITFAWEGAIAIASGADDGGLVSHRFPTFLFNREETTPEFFKYIISSLKLRYLLGNISPGGAGRNRVLNKGDFLKIKWGIPSLKEQQKIAQFLQSLDKKIDAVNEQIEQTKLFKKGLLQQMFV</sequence>
<evidence type="ECO:0000256" key="3">
    <source>
        <dbReference type="ARBA" id="ARBA00023125"/>
    </source>
</evidence>
<dbReference type="Gene3D" id="1.10.287.1120">
    <property type="entry name" value="Bipartite methylase S protein"/>
    <property type="match status" value="1"/>
</dbReference>
<dbReference type="GO" id="GO:0003677">
    <property type="term" value="F:DNA binding"/>
    <property type="evidence" value="ECO:0007669"/>
    <property type="project" value="UniProtKB-KW"/>
</dbReference>
<organism evidence="5">
    <name type="scientific">Pseudoalteromonas translucida (strain TAC 125)</name>
    <dbReference type="NCBI Taxonomy" id="326442"/>
    <lineage>
        <taxon>Bacteria</taxon>
        <taxon>Pseudomonadati</taxon>
        <taxon>Pseudomonadota</taxon>
        <taxon>Gammaproteobacteria</taxon>
        <taxon>Alteromonadales</taxon>
        <taxon>Pseudoalteromonadaceae</taxon>
        <taxon>Pseudoalteromonas</taxon>
    </lineage>
</organism>
<dbReference type="Pfam" id="PF01420">
    <property type="entry name" value="Methylase_S"/>
    <property type="match status" value="2"/>
</dbReference>
<evidence type="ECO:0000256" key="1">
    <source>
        <dbReference type="ARBA" id="ARBA00010923"/>
    </source>
</evidence>
<protein>
    <submittedName>
        <fullName evidence="5">Type I restriction-modification system, subunit S (Specificity)</fullName>
    </submittedName>
</protein>
<keyword evidence="3" id="KW-0238">DNA-binding</keyword>
<name>A0A6G6ASA5_PSET1</name>
<keyword evidence="5" id="KW-0614">Plasmid</keyword>
<dbReference type="PANTHER" id="PTHR30408:SF12">
    <property type="entry name" value="TYPE I RESTRICTION ENZYME MJAVIII SPECIFICITY SUBUNIT"/>
    <property type="match status" value="1"/>
</dbReference>
<feature type="domain" description="Type I restriction modification DNA specificity" evidence="4">
    <location>
        <begin position="17"/>
        <end position="186"/>
    </location>
</feature>
<evidence type="ECO:0000256" key="2">
    <source>
        <dbReference type="ARBA" id="ARBA00022747"/>
    </source>
</evidence>
<feature type="domain" description="Type I restriction modification DNA specificity" evidence="4">
    <location>
        <begin position="220"/>
        <end position="390"/>
    </location>
</feature>
<gene>
    <name evidence="5" type="ORF">PSHA_p00048</name>
</gene>